<dbReference type="STRING" id="933084.A0A067PF90"/>
<feature type="domain" description="T6SS Phospholipase effector Tle1-like catalytic" evidence="2">
    <location>
        <begin position="80"/>
        <end position="381"/>
    </location>
</feature>
<reference evidence="4" key="1">
    <citation type="journal article" date="2014" name="Proc. Natl. Acad. Sci. U.S.A.">
        <title>Extensive sampling of basidiomycete genomes demonstrates inadequacy of the white-rot/brown-rot paradigm for wood decay fungi.</title>
        <authorList>
            <person name="Riley R."/>
            <person name="Salamov A.A."/>
            <person name="Brown D.W."/>
            <person name="Nagy L.G."/>
            <person name="Floudas D."/>
            <person name="Held B.W."/>
            <person name="Levasseur A."/>
            <person name="Lombard V."/>
            <person name="Morin E."/>
            <person name="Otillar R."/>
            <person name="Lindquist E.A."/>
            <person name="Sun H."/>
            <person name="LaButti K.M."/>
            <person name="Schmutz J."/>
            <person name="Jabbour D."/>
            <person name="Luo H."/>
            <person name="Baker S.E."/>
            <person name="Pisabarro A.G."/>
            <person name="Walton J.D."/>
            <person name="Blanchette R.A."/>
            <person name="Henrissat B."/>
            <person name="Martin F."/>
            <person name="Cullen D."/>
            <person name="Hibbett D.S."/>
            <person name="Grigoriev I.V."/>
        </authorList>
    </citation>
    <scope>NUCLEOTIDE SEQUENCE [LARGE SCALE GENOMIC DNA]</scope>
    <source>
        <strain evidence="4">MUCL 33604</strain>
    </source>
</reference>
<gene>
    <name evidence="3" type="ORF">JAAARDRAFT_197382</name>
</gene>
<proteinExistence type="predicted"/>
<sequence length="615" mass="68645">MSTLPSSGSANGSTFLKGHFAEDSGVAFLDADVVKTAPSPISPASTQSTTQTKTSPTSPAWQGLDAKRRWIPDDAQHPTRTLVLCFDGTGDQFDETNSNIVQLTAMLRKDDTTKQLVYYQTGIGTYASPLAATPLLAGAYETADQMFAFTLESHIRGGYKFLMDNYTDGDSICIFGFSRGAYTARALAGMLQKVGLLSKGNAEQMPFAFDMYKRDDVEGLKLSIMFKRTFSIDVKIDFLGVWDTVASVGLRTPRLPFVGTNNAIRVFRHALALDEHRTKFMPSFYKQSTIMEKQQPTATGTNTMPTLRSTFMRVPGFKGDDHDDDDGDAVNAYENEVNHGSVTDYKEVFFAGAHCDVGGGSVENGTHNSLARIPLRWMIRECFRSKTGLIFDADMLRLQVGLDIDTIASTPPPRVPPSSTDRIEVVDPKMRSTFLGSVAGAVINTITLPFQLVASFFKPKVQLKSDGFDASNHVCENDLLTEQQQELKDALSPIYDQLYLVWWWWIFEKFPTRHVKQLPVVDPTKPPKRETVIFANNGQGRKIFKHVVERDGGKGLHVHRSVRTRLEALDAHGRLGTYVPLIRPNFPEYVDAKDDSPRLTYEQWMTDERIVWVDE</sequence>
<evidence type="ECO:0000259" key="2">
    <source>
        <dbReference type="Pfam" id="PF09994"/>
    </source>
</evidence>
<feature type="region of interest" description="Disordered" evidence="1">
    <location>
        <begin position="38"/>
        <end position="63"/>
    </location>
</feature>
<evidence type="ECO:0000313" key="4">
    <source>
        <dbReference type="Proteomes" id="UP000027265"/>
    </source>
</evidence>
<dbReference type="Proteomes" id="UP000027265">
    <property type="component" value="Unassembled WGS sequence"/>
</dbReference>
<dbReference type="SUPFAM" id="SSF53474">
    <property type="entry name" value="alpha/beta-Hydrolases"/>
    <property type="match status" value="1"/>
</dbReference>
<dbReference type="OrthoDB" id="3162439at2759"/>
<protein>
    <recommendedName>
        <fullName evidence="2">T6SS Phospholipase effector Tle1-like catalytic domain-containing protein</fullName>
    </recommendedName>
</protein>
<dbReference type="InterPro" id="IPR029058">
    <property type="entry name" value="AB_hydrolase_fold"/>
</dbReference>
<dbReference type="PANTHER" id="PTHR33840:SF2">
    <property type="entry name" value="TLE1 PHOSPHOLIPASE DOMAIN-CONTAINING PROTEIN"/>
    <property type="match status" value="1"/>
</dbReference>
<dbReference type="EMBL" id="KL197733">
    <property type="protein sequence ID" value="KDQ53578.1"/>
    <property type="molecule type" value="Genomic_DNA"/>
</dbReference>
<dbReference type="InParanoid" id="A0A067PF90"/>
<dbReference type="HOGENOM" id="CLU_005049_5_0_1"/>
<dbReference type="PANTHER" id="PTHR33840">
    <property type="match status" value="1"/>
</dbReference>
<name>A0A067PF90_9AGAM</name>
<dbReference type="AlphaFoldDB" id="A0A067PF90"/>
<dbReference type="InterPro" id="IPR018712">
    <property type="entry name" value="Tle1-like_cat"/>
</dbReference>
<evidence type="ECO:0000313" key="3">
    <source>
        <dbReference type="EMBL" id="KDQ53578.1"/>
    </source>
</evidence>
<organism evidence="3 4">
    <name type="scientific">Jaapia argillacea MUCL 33604</name>
    <dbReference type="NCBI Taxonomy" id="933084"/>
    <lineage>
        <taxon>Eukaryota</taxon>
        <taxon>Fungi</taxon>
        <taxon>Dikarya</taxon>
        <taxon>Basidiomycota</taxon>
        <taxon>Agaricomycotina</taxon>
        <taxon>Agaricomycetes</taxon>
        <taxon>Agaricomycetidae</taxon>
        <taxon>Jaapiales</taxon>
        <taxon>Jaapiaceae</taxon>
        <taxon>Jaapia</taxon>
    </lineage>
</organism>
<dbReference type="Pfam" id="PF09994">
    <property type="entry name" value="T6SS_Tle1-like_cat"/>
    <property type="match status" value="1"/>
</dbReference>
<accession>A0A067PF90</accession>
<keyword evidence="4" id="KW-1185">Reference proteome</keyword>
<feature type="compositionally biased region" description="Low complexity" evidence="1">
    <location>
        <begin position="38"/>
        <end position="59"/>
    </location>
</feature>
<evidence type="ECO:0000256" key="1">
    <source>
        <dbReference type="SAM" id="MobiDB-lite"/>
    </source>
</evidence>